<reference evidence="1" key="1">
    <citation type="submission" date="2020-08" db="EMBL/GenBank/DDBJ databases">
        <title>Multicomponent nature underlies the extraordinary mechanical properties of spider dragline silk.</title>
        <authorList>
            <person name="Kono N."/>
            <person name="Nakamura H."/>
            <person name="Mori M."/>
            <person name="Yoshida Y."/>
            <person name="Ohtoshi R."/>
            <person name="Malay A.D."/>
            <person name="Moran D.A.P."/>
            <person name="Tomita M."/>
            <person name="Numata K."/>
            <person name="Arakawa K."/>
        </authorList>
    </citation>
    <scope>NUCLEOTIDE SEQUENCE</scope>
</reference>
<keyword evidence="2" id="KW-1185">Reference proteome</keyword>
<dbReference type="EMBL" id="BMAW01047005">
    <property type="protein sequence ID" value="GFS58512.1"/>
    <property type="molecule type" value="Genomic_DNA"/>
</dbReference>
<evidence type="ECO:0000313" key="1">
    <source>
        <dbReference type="EMBL" id="GFS58512.1"/>
    </source>
</evidence>
<comment type="caution">
    <text evidence="1">The sequence shown here is derived from an EMBL/GenBank/DDBJ whole genome shotgun (WGS) entry which is preliminary data.</text>
</comment>
<protein>
    <submittedName>
        <fullName evidence="1">Uncharacterized protein</fullName>
    </submittedName>
</protein>
<gene>
    <name evidence="1" type="ORF">NPIL_420481</name>
</gene>
<sequence length="90" mass="10388">MISKKKMIGNKMSSSWIFISSVVTVFFVLEMRCDPMAAVISDNMTNMLKYRVNEIIISRLRRLCRVLYGETEIGQLTLQTYSKNLDKNSS</sequence>
<dbReference type="AlphaFoldDB" id="A0A8X6MJW3"/>
<dbReference type="Proteomes" id="UP000887013">
    <property type="component" value="Unassembled WGS sequence"/>
</dbReference>
<organism evidence="1 2">
    <name type="scientific">Nephila pilipes</name>
    <name type="common">Giant wood spider</name>
    <name type="synonym">Nephila maculata</name>
    <dbReference type="NCBI Taxonomy" id="299642"/>
    <lineage>
        <taxon>Eukaryota</taxon>
        <taxon>Metazoa</taxon>
        <taxon>Ecdysozoa</taxon>
        <taxon>Arthropoda</taxon>
        <taxon>Chelicerata</taxon>
        <taxon>Arachnida</taxon>
        <taxon>Araneae</taxon>
        <taxon>Araneomorphae</taxon>
        <taxon>Entelegynae</taxon>
        <taxon>Araneoidea</taxon>
        <taxon>Nephilidae</taxon>
        <taxon>Nephila</taxon>
    </lineage>
</organism>
<accession>A0A8X6MJW3</accession>
<name>A0A8X6MJW3_NEPPI</name>
<evidence type="ECO:0000313" key="2">
    <source>
        <dbReference type="Proteomes" id="UP000887013"/>
    </source>
</evidence>
<proteinExistence type="predicted"/>